<dbReference type="GO" id="GO:0003700">
    <property type="term" value="F:DNA-binding transcription factor activity"/>
    <property type="evidence" value="ECO:0007669"/>
    <property type="project" value="TreeGrafter"/>
</dbReference>
<evidence type="ECO:0000256" key="4">
    <source>
        <dbReference type="PROSITE-ProRule" id="PRU00335"/>
    </source>
</evidence>
<dbReference type="Pfam" id="PF16859">
    <property type="entry name" value="TetR_C_11"/>
    <property type="match status" value="1"/>
</dbReference>
<evidence type="ECO:0000259" key="5">
    <source>
        <dbReference type="PROSITE" id="PS50977"/>
    </source>
</evidence>
<accession>A0AAV3XNA9</accession>
<evidence type="ECO:0000256" key="1">
    <source>
        <dbReference type="ARBA" id="ARBA00023015"/>
    </source>
</evidence>
<dbReference type="GO" id="GO:0000976">
    <property type="term" value="F:transcription cis-regulatory region binding"/>
    <property type="evidence" value="ECO:0007669"/>
    <property type="project" value="TreeGrafter"/>
</dbReference>
<dbReference type="Gene3D" id="1.10.357.10">
    <property type="entry name" value="Tetracycline Repressor, domain 2"/>
    <property type="match status" value="1"/>
</dbReference>
<dbReference type="InterPro" id="IPR011075">
    <property type="entry name" value="TetR_C"/>
</dbReference>
<evidence type="ECO:0000256" key="3">
    <source>
        <dbReference type="ARBA" id="ARBA00023163"/>
    </source>
</evidence>
<organism evidence="6 7">
    <name type="scientific">Microseira wollei NIES-4236</name>
    <dbReference type="NCBI Taxonomy" id="2530354"/>
    <lineage>
        <taxon>Bacteria</taxon>
        <taxon>Bacillati</taxon>
        <taxon>Cyanobacteriota</taxon>
        <taxon>Cyanophyceae</taxon>
        <taxon>Oscillatoriophycideae</taxon>
        <taxon>Aerosakkonematales</taxon>
        <taxon>Aerosakkonemataceae</taxon>
        <taxon>Microseira</taxon>
    </lineage>
</organism>
<dbReference type="InterPro" id="IPR009057">
    <property type="entry name" value="Homeodomain-like_sf"/>
</dbReference>
<name>A0AAV3XNA9_9CYAN</name>
<proteinExistence type="predicted"/>
<dbReference type="InterPro" id="IPR050109">
    <property type="entry name" value="HTH-type_TetR-like_transc_reg"/>
</dbReference>
<keyword evidence="1" id="KW-0805">Transcription regulation</keyword>
<feature type="DNA-binding region" description="H-T-H motif" evidence="4">
    <location>
        <begin position="39"/>
        <end position="58"/>
    </location>
</feature>
<comment type="caution">
    <text evidence="6">The sequence shown here is derived from an EMBL/GenBank/DDBJ whole genome shotgun (WGS) entry which is preliminary data.</text>
</comment>
<dbReference type="EMBL" id="BLAY01000349">
    <property type="protein sequence ID" value="GET44417.1"/>
    <property type="molecule type" value="Genomic_DNA"/>
</dbReference>
<sequence length="198" mass="22074">MPQTSATKRIGRPRSEESKTAILEATWNLLQTTTLKDLSIEAIARESGVGKTTIYRWWANKTAVVMDAFLEKLSPEIQFPQAESAPFAIAAQMALLIKAFSGDYGRIVAQIIAEGQACPETLANYRARFLYPRREAAKAIIQQGISNGEFDPNLDPELAIDLLYGGIYFRLLVGHLPLDEKFAEELPRLAIATLRNRH</sequence>
<evidence type="ECO:0000313" key="7">
    <source>
        <dbReference type="Proteomes" id="UP001050975"/>
    </source>
</evidence>
<dbReference type="InterPro" id="IPR001647">
    <property type="entry name" value="HTH_TetR"/>
</dbReference>
<dbReference type="SUPFAM" id="SSF46689">
    <property type="entry name" value="Homeodomain-like"/>
    <property type="match status" value="1"/>
</dbReference>
<dbReference type="Gene3D" id="1.10.10.60">
    <property type="entry name" value="Homeodomain-like"/>
    <property type="match status" value="1"/>
</dbReference>
<dbReference type="PROSITE" id="PS50977">
    <property type="entry name" value="HTH_TETR_2"/>
    <property type="match status" value="1"/>
</dbReference>
<dbReference type="PANTHER" id="PTHR30055:SF148">
    <property type="entry name" value="TETR-FAMILY TRANSCRIPTIONAL REGULATOR"/>
    <property type="match status" value="1"/>
</dbReference>
<keyword evidence="3" id="KW-0804">Transcription</keyword>
<dbReference type="AlphaFoldDB" id="A0AAV3XNA9"/>
<dbReference type="Pfam" id="PF00440">
    <property type="entry name" value="TetR_N"/>
    <property type="match status" value="1"/>
</dbReference>
<dbReference type="SUPFAM" id="SSF48498">
    <property type="entry name" value="Tetracyclin repressor-like, C-terminal domain"/>
    <property type="match status" value="1"/>
</dbReference>
<reference evidence="6" key="1">
    <citation type="submission" date="2019-10" db="EMBL/GenBank/DDBJ databases">
        <title>Draft genome sequece of Microseira wollei NIES-4236.</title>
        <authorList>
            <person name="Yamaguchi H."/>
            <person name="Suzuki S."/>
            <person name="Kawachi M."/>
        </authorList>
    </citation>
    <scope>NUCLEOTIDE SEQUENCE</scope>
    <source>
        <strain evidence="6">NIES-4236</strain>
    </source>
</reference>
<feature type="domain" description="HTH tetR-type" evidence="5">
    <location>
        <begin position="16"/>
        <end position="76"/>
    </location>
</feature>
<keyword evidence="2 4" id="KW-0238">DNA-binding</keyword>
<evidence type="ECO:0000313" key="6">
    <source>
        <dbReference type="EMBL" id="GET44417.1"/>
    </source>
</evidence>
<dbReference type="InterPro" id="IPR036271">
    <property type="entry name" value="Tet_transcr_reg_TetR-rel_C_sf"/>
</dbReference>
<protein>
    <submittedName>
        <fullName evidence="6">Transcriptional regulatory protein TetR family</fullName>
    </submittedName>
</protein>
<dbReference type="Proteomes" id="UP001050975">
    <property type="component" value="Unassembled WGS sequence"/>
</dbReference>
<dbReference type="PANTHER" id="PTHR30055">
    <property type="entry name" value="HTH-TYPE TRANSCRIPTIONAL REGULATOR RUTR"/>
    <property type="match status" value="1"/>
</dbReference>
<gene>
    <name evidence="6" type="ORF">MiSe_92440</name>
</gene>
<evidence type="ECO:0000256" key="2">
    <source>
        <dbReference type="ARBA" id="ARBA00023125"/>
    </source>
</evidence>
<dbReference type="RefSeq" id="WP_226594366.1">
    <property type="nucleotide sequence ID" value="NZ_BLAY01000349.1"/>
</dbReference>
<keyword evidence="7" id="KW-1185">Reference proteome</keyword>